<protein>
    <submittedName>
        <fullName evidence="1">Uncharacterized protein</fullName>
    </submittedName>
</protein>
<dbReference type="EMBL" id="AP018930">
    <property type="protein sequence ID" value="BBG25927.1"/>
    <property type="molecule type" value="Genomic_DNA"/>
</dbReference>
<gene>
    <name evidence="1" type="ORF">IC007_0432</name>
</gene>
<evidence type="ECO:0000313" key="2">
    <source>
        <dbReference type="Proteomes" id="UP000325030"/>
    </source>
</evidence>
<evidence type="ECO:0000313" key="1">
    <source>
        <dbReference type="EMBL" id="BBG25927.1"/>
    </source>
</evidence>
<dbReference type="AlphaFoldDB" id="A0A510E0G0"/>
<dbReference type="GeneID" id="69103438"/>
<organism evidence="1 2">
    <name type="scientific">Sulfuracidifex tepidarius</name>
    <dbReference type="NCBI Taxonomy" id="1294262"/>
    <lineage>
        <taxon>Archaea</taxon>
        <taxon>Thermoproteota</taxon>
        <taxon>Thermoprotei</taxon>
        <taxon>Sulfolobales</taxon>
        <taxon>Sulfolobaceae</taxon>
        <taxon>Sulfuracidifex</taxon>
    </lineage>
</organism>
<accession>A0A510E0G0</accession>
<proteinExistence type="predicted"/>
<name>A0A510E0G0_9CREN</name>
<sequence length="45" mass="5077">MGVNAENAVRIALSLHKFSCNGFDINFDDYRISEEVISNVMEVVE</sequence>
<dbReference type="RefSeq" id="WP_232516038.1">
    <property type="nucleotide sequence ID" value="NZ_AP018930.1"/>
</dbReference>
<dbReference type="Proteomes" id="UP000325030">
    <property type="component" value="Chromosome"/>
</dbReference>
<reference evidence="2" key="1">
    <citation type="submission" date="2018-09" db="EMBL/GenBank/DDBJ databases">
        <title>Complete Genome Sequencing of Sulfolobus sp. JCM 16834.</title>
        <authorList>
            <person name="Kato S."/>
            <person name="Itoh T."/>
            <person name="Ohkuma M."/>
        </authorList>
    </citation>
    <scope>NUCLEOTIDE SEQUENCE [LARGE SCALE GENOMIC DNA]</scope>
    <source>
        <strain evidence="2">IC-007</strain>
    </source>
</reference>